<evidence type="ECO:0000256" key="1">
    <source>
        <dbReference type="ARBA" id="ARBA00004141"/>
    </source>
</evidence>
<comment type="caution">
    <text evidence="6">The sequence shown here is derived from an EMBL/GenBank/DDBJ whole genome shotgun (WGS) entry which is preliminary data.</text>
</comment>
<gene>
    <name evidence="6" type="ORF">ACFFF6_03190</name>
</gene>
<dbReference type="RefSeq" id="WP_376978151.1">
    <property type="nucleotide sequence ID" value="NZ_JBHLSV010000003.1"/>
</dbReference>
<proteinExistence type="predicted"/>
<feature type="transmembrane region" description="Helical" evidence="5">
    <location>
        <begin position="74"/>
        <end position="94"/>
    </location>
</feature>
<evidence type="ECO:0000256" key="4">
    <source>
        <dbReference type="ARBA" id="ARBA00023136"/>
    </source>
</evidence>
<name>A0ABV6RAP5_9MICO</name>
<reference evidence="6 7" key="1">
    <citation type="submission" date="2024-09" db="EMBL/GenBank/DDBJ databases">
        <authorList>
            <person name="Sun Q."/>
            <person name="Mori K."/>
        </authorList>
    </citation>
    <scope>NUCLEOTIDE SEQUENCE [LARGE SCALE GENOMIC DNA]</scope>
    <source>
        <strain evidence="6 7">CICC 10874</strain>
    </source>
</reference>
<evidence type="ECO:0000256" key="3">
    <source>
        <dbReference type="ARBA" id="ARBA00022989"/>
    </source>
</evidence>
<feature type="transmembrane region" description="Helical" evidence="5">
    <location>
        <begin position="6"/>
        <end position="29"/>
    </location>
</feature>
<dbReference type="InterPro" id="IPR032808">
    <property type="entry name" value="DoxX"/>
</dbReference>
<feature type="transmembrane region" description="Helical" evidence="5">
    <location>
        <begin position="106"/>
        <end position="126"/>
    </location>
</feature>
<protein>
    <submittedName>
        <fullName evidence="6">DoxX family protein</fullName>
    </submittedName>
</protein>
<evidence type="ECO:0000256" key="2">
    <source>
        <dbReference type="ARBA" id="ARBA00022692"/>
    </source>
</evidence>
<keyword evidence="2 5" id="KW-0812">Transmembrane</keyword>
<organism evidence="6 7">
    <name type="scientific">Brachybacterium hainanense</name>
    <dbReference type="NCBI Taxonomy" id="1541174"/>
    <lineage>
        <taxon>Bacteria</taxon>
        <taxon>Bacillati</taxon>
        <taxon>Actinomycetota</taxon>
        <taxon>Actinomycetes</taxon>
        <taxon>Micrococcales</taxon>
        <taxon>Dermabacteraceae</taxon>
        <taxon>Brachybacterium</taxon>
    </lineage>
</organism>
<keyword evidence="4 5" id="KW-0472">Membrane</keyword>
<accession>A0ABV6RAP5</accession>
<evidence type="ECO:0000313" key="7">
    <source>
        <dbReference type="Proteomes" id="UP001589793"/>
    </source>
</evidence>
<evidence type="ECO:0000313" key="6">
    <source>
        <dbReference type="EMBL" id="MFC0672958.1"/>
    </source>
</evidence>
<keyword evidence="3 5" id="KW-1133">Transmembrane helix</keyword>
<keyword evidence="7" id="KW-1185">Reference proteome</keyword>
<dbReference type="EMBL" id="JBHLSV010000003">
    <property type="protein sequence ID" value="MFC0672958.1"/>
    <property type="molecule type" value="Genomic_DNA"/>
</dbReference>
<comment type="subcellular location">
    <subcellularLocation>
        <location evidence="1">Membrane</location>
        <topology evidence="1">Multi-pass membrane protein</topology>
    </subcellularLocation>
</comment>
<evidence type="ECO:0000256" key="5">
    <source>
        <dbReference type="SAM" id="Phobius"/>
    </source>
</evidence>
<dbReference type="Pfam" id="PF13564">
    <property type="entry name" value="DoxX_2"/>
    <property type="match status" value="1"/>
</dbReference>
<sequence length="131" mass="13926">MTALEWFLWILTWALGLAFAAGALGQLLLPKERYRAVGKSQEWTDDFSTAQLRGIGAIKMLGAIGLLLPAVTGILPILSPLAACGLALFMAGAATERYRRGEGAFMAGDVAFVLAFAFLAWGRFVLAPHGA</sequence>
<dbReference type="Proteomes" id="UP001589793">
    <property type="component" value="Unassembled WGS sequence"/>
</dbReference>